<dbReference type="SUPFAM" id="SSF50978">
    <property type="entry name" value="WD40 repeat-like"/>
    <property type="match status" value="1"/>
</dbReference>
<feature type="repeat" description="WD" evidence="5">
    <location>
        <begin position="144"/>
        <end position="184"/>
    </location>
</feature>
<dbReference type="PANTHER" id="PTHR19850">
    <property type="entry name" value="GUANINE NUCLEOTIDE-BINDING PROTEIN BETA G PROTEIN BETA"/>
    <property type="match status" value="1"/>
</dbReference>
<dbReference type="InterPro" id="IPR016346">
    <property type="entry name" value="G-protein_beta_1-5"/>
</dbReference>
<feature type="repeat" description="WD" evidence="5">
    <location>
        <begin position="185"/>
        <end position="227"/>
    </location>
</feature>
<feature type="repeat" description="WD" evidence="5">
    <location>
        <begin position="228"/>
        <end position="269"/>
    </location>
</feature>
<sequence length="346" mass="38288">MMLENDLDQRILEARQAAASLKSEIKRRRLSKADTTLCQTAQTVPTQKVHLKHRRTLKGHLSKIYSMHWATDTRHLASGSQDGKLIIWDAYTTNKIHAIPLRSSWIMTCAYSPSGTFVACGGLDNLCSIYNLTVQEKVRPVRELSGHTGYLSCCRFTSDRQLLTSSGDHTCILWDVDAGVKITEFNDHEADVLSLALCPLSPNLFVTGGCDAMAKIWDIRTRRCMQTFEGHFEDVNAVQFFPNGQAILTGSDDASCRLFDLRADQQLAIYTDPTVLSGITSVDFSSSGRLAFAGYDDYNCLIWDTLKSERLSTLSGHDNKVSCLGVSSDGVALCTGSWDSTLRILA</sequence>
<dbReference type="PROSITE" id="PS50082">
    <property type="entry name" value="WD_REPEATS_2"/>
    <property type="match status" value="5"/>
</dbReference>
<organism evidence="6 7">
    <name type="scientific">Hesseltinella vesiculosa</name>
    <dbReference type="NCBI Taxonomy" id="101127"/>
    <lineage>
        <taxon>Eukaryota</taxon>
        <taxon>Fungi</taxon>
        <taxon>Fungi incertae sedis</taxon>
        <taxon>Mucoromycota</taxon>
        <taxon>Mucoromycotina</taxon>
        <taxon>Mucoromycetes</taxon>
        <taxon>Mucorales</taxon>
        <taxon>Cunninghamellaceae</taxon>
        <taxon>Hesseltinella</taxon>
    </lineage>
</organism>
<name>A0A1X2GPI1_9FUNG</name>
<dbReference type="PRINTS" id="PR00319">
    <property type="entry name" value="GPROTEINB"/>
</dbReference>
<accession>A0A1X2GPI1</accession>
<evidence type="ECO:0000256" key="5">
    <source>
        <dbReference type="PROSITE-ProRule" id="PRU00221"/>
    </source>
</evidence>
<feature type="repeat" description="WD" evidence="5">
    <location>
        <begin position="57"/>
        <end position="98"/>
    </location>
</feature>
<dbReference type="InterPro" id="IPR001680">
    <property type="entry name" value="WD40_rpt"/>
</dbReference>
<dbReference type="InterPro" id="IPR001632">
    <property type="entry name" value="WD40_G-protein_beta-like"/>
</dbReference>
<dbReference type="PROSITE" id="PS00678">
    <property type="entry name" value="WD_REPEATS_1"/>
    <property type="match status" value="1"/>
</dbReference>
<evidence type="ECO:0000256" key="2">
    <source>
        <dbReference type="ARBA" id="ARBA00022574"/>
    </source>
</evidence>
<dbReference type="OrthoDB" id="10255630at2759"/>
<dbReference type="PROSITE" id="PS50294">
    <property type="entry name" value="WD_REPEATS_REGION"/>
    <property type="match status" value="4"/>
</dbReference>
<evidence type="ECO:0000256" key="4">
    <source>
        <dbReference type="ARBA" id="ARBA00023224"/>
    </source>
</evidence>
<dbReference type="Gene3D" id="2.130.10.10">
    <property type="entry name" value="YVTN repeat-like/Quinoprotein amine dehydrogenase"/>
    <property type="match status" value="1"/>
</dbReference>
<dbReference type="InterPro" id="IPR036322">
    <property type="entry name" value="WD40_repeat_dom_sf"/>
</dbReference>
<dbReference type="AlphaFoldDB" id="A0A1X2GPI1"/>
<dbReference type="Proteomes" id="UP000242146">
    <property type="component" value="Unassembled WGS sequence"/>
</dbReference>
<dbReference type="PRINTS" id="PR00320">
    <property type="entry name" value="GPROTEINBRPT"/>
</dbReference>
<protein>
    <submittedName>
        <fullName evidence="6">Guanine nucleotide-binding protein subunit beta</fullName>
    </submittedName>
</protein>
<dbReference type="InterPro" id="IPR019775">
    <property type="entry name" value="WD40_repeat_CS"/>
</dbReference>
<evidence type="ECO:0000313" key="7">
    <source>
        <dbReference type="Proteomes" id="UP000242146"/>
    </source>
</evidence>
<dbReference type="Pfam" id="PF25391">
    <property type="entry name" value="WD40_Gbeta"/>
    <property type="match status" value="1"/>
</dbReference>
<dbReference type="EMBL" id="MCGT01000007">
    <property type="protein sequence ID" value="ORX58256.1"/>
    <property type="molecule type" value="Genomic_DNA"/>
</dbReference>
<keyword evidence="4" id="KW-0807">Transducer</keyword>
<reference evidence="6 7" key="1">
    <citation type="submission" date="2016-07" db="EMBL/GenBank/DDBJ databases">
        <title>Pervasive Adenine N6-methylation of Active Genes in Fungi.</title>
        <authorList>
            <consortium name="DOE Joint Genome Institute"/>
            <person name="Mondo S.J."/>
            <person name="Dannebaum R.O."/>
            <person name="Kuo R.C."/>
            <person name="Labutti K."/>
            <person name="Haridas S."/>
            <person name="Kuo A."/>
            <person name="Salamov A."/>
            <person name="Ahrendt S.R."/>
            <person name="Lipzen A."/>
            <person name="Sullivan W."/>
            <person name="Andreopoulos W.B."/>
            <person name="Clum A."/>
            <person name="Lindquist E."/>
            <person name="Daum C."/>
            <person name="Ramamoorthy G.K."/>
            <person name="Gryganskyi A."/>
            <person name="Culley D."/>
            <person name="Magnuson J.K."/>
            <person name="James T.Y."/>
            <person name="O'Malley M.A."/>
            <person name="Stajich J.E."/>
            <person name="Spatafora J.W."/>
            <person name="Visel A."/>
            <person name="Grigoriev I.V."/>
        </authorList>
    </citation>
    <scope>NUCLEOTIDE SEQUENCE [LARGE SCALE GENOMIC DNA]</scope>
    <source>
        <strain evidence="6 7">NRRL 3301</strain>
    </source>
</reference>
<evidence type="ECO:0000313" key="6">
    <source>
        <dbReference type="EMBL" id="ORX58256.1"/>
    </source>
</evidence>
<keyword evidence="3" id="KW-0677">Repeat</keyword>
<dbReference type="GO" id="GO:0007165">
    <property type="term" value="P:signal transduction"/>
    <property type="evidence" value="ECO:0007669"/>
    <property type="project" value="UniProtKB-KW"/>
</dbReference>
<gene>
    <name evidence="6" type="ORF">DM01DRAFT_1405873</name>
</gene>
<feature type="repeat" description="WD" evidence="5">
    <location>
        <begin position="314"/>
        <end position="346"/>
    </location>
</feature>
<keyword evidence="2 5" id="KW-0853">WD repeat</keyword>
<evidence type="ECO:0000256" key="3">
    <source>
        <dbReference type="ARBA" id="ARBA00022737"/>
    </source>
</evidence>
<dbReference type="STRING" id="101127.A0A1X2GPI1"/>
<proteinExistence type="inferred from homology"/>
<dbReference type="InterPro" id="IPR015943">
    <property type="entry name" value="WD40/YVTN_repeat-like_dom_sf"/>
</dbReference>
<dbReference type="CDD" id="cd00200">
    <property type="entry name" value="WD40"/>
    <property type="match status" value="1"/>
</dbReference>
<dbReference type="PIRSF" id="PIRSF002394">
    <property type="entry name" value="GN-bd_beta"/>
    <property type="match status" value="1"/>
</dbReference>
<keyword evidence="7" id="KW-1185">Reference proteome</keyword>
<dbReference type="SMART" id="SM00320">
    <property type="entry name" value="WD40"/>
    <property type="match status" value="7"/>
</dbReference>
<comment type="caution">
    <text evidence="6">The sequence shown here is derived from an EMBL/GenBank/DDBJ whole genome shotgun (WGS) entry which is preliminary data.</text>
</comment>
<evidence type="ECO:0000256" key="1">
    <source>
        <dbReference type="ARBA" id="ARBA00009768"/>
    </source>
</evidence>
<dbReference type="InterPro" id="IPR020472">
    <property type="entry name" value="WD40_PAC1"/>
</dbReference>
<comment type="similarity">
    <text evidence="1">Belongs to the WD repeat G protein beta family.</text>
</comment>